<proteinExistence type="inferred from homology"/>
<evidence type="ECO:0000256" key="2">
    <source>
        <dbReference type="ARBA" id="ARBA00009430"/>
    </source>
</evidence>
<evidence type="ECO:0000256" key="1">
    <source>
        <dbReference type="ARBA" id="ARBA00004604"/>
    </source>
</evidence>
<dbReference type="Pfam" id="PF06870">
    <property type="entry name" value="RNA_pol_I_A49"/>
    <property type="match status" value="2"/>
</dbReference>
<name>A0A9Q0K4J3_9MAGN</name>
<comment type="similarity">
    <text evidence="2">Belongs to the eukaryotic RPA49/POLR1E RNA polymerase subunit family.</text>
</comment>
<keyword evidence="5" id="KW-0539">Nucleus</keyword>
<keyword evidence="4" id="KW-0804">Transcription</keyword>
<reference evidence="6" key="1">
    <citation type="journal article" date="2023" name="Plant J.">
        <title>The genome of the king protea, Protea cynaroides.</title>
        <authorList>
            <person name="Chang J."/>
            <person name="Duong T.A."/>
            <person name="Schoeman C."/>
            <person name="Ma X."/>
            <person name="Roodt D."/>
            <person name="Barker N."/>
            <person name="Li Z."/>
            <person name="Van de Peer Y."/>
            <person name="Mizrachi E."/>
        </authorList>
    </citation>
    <scope>NUCLEOTIDE SEQUENCE</scope>
    <source>
        <tissue evidence="6">Young leaves</tissue>
    </source>
</reference>
<gene>
    <name evidence="6" type="ORF">NE237_022790</name>
</gene>
<sequence>MARKIEGLVINKEDLDNSISYTAWNIPSHDSTATIPEKAYPLDKIIFKGEWDYLLDVLELLQSGAEIRPNSHPSFVCNRIHRLMEIQVRFSSVENDSIAMISLHMDFVPQLSTEKINLLISFVLVLTLFADNFWTDLSDIAKDLRMTPVSLGQHYENLVCKLS</sequence>
<dbReference type="OrthoDB" id="532500at2759"/>
<dbReference type="GO" id="GO:0005730">
    <property type="term" value="C:nucleolus"/>
    <property type="evidence" value="ECO:0007669"/>
    <property type="project" value="UniProtKB-SubCell"/>
</dbReference>
<dbReference type="GO" id="GO:0006351">
    <property type="term" value="P:DNA-templated transcription"/>
    <property type="evidence" value="ECO:0007669"/>
    <property type="project" value="InterPro"/>
</dbReference>
<comment type="subcellular location">
    <subcellularLocation>
        <location evidence="1">Nucleus</location>
        <location evidence="1">Nucleolus</location>
    </subcellularLocation>
</comment>
<dbReference type="AlphaFoldDB" id="A0A9Q0K4J3"/>
<dbReference type="EMBL" id="JAMYWD010000008">
    <property type="protein sequence ID" value="KAJ4962851.1"/>
    <property type="molecule type" value="Genomic_DNA"/>
</dbReference>
<keyword evidence="7" id="KW-1185">Reference proteome</keyword>
<accession>A0A9Q0K4J3</accession>
<dbReference type="GO" id="GO:0000428">
    <property type="term" value="C:DNA-directed RNA polymerase complex"/>
    <property type="evidence" value="ECO:0007669"/>
    <property type="project" value="UniProtKB-KW"/>
</dbReference>
<evidence type="ECO:0000256" key="3">
    <source>
        <dbReference type="ARBA" id="ARBA00022478"/>
    </source>
</evidence>
<comment type="caution">
    <text evidence="6">The sequence shown here is derived from an EMBL/GenBank/DDBJ whole genome shotgun (WGS) entry which is preliminary data.</text>
</comment>
<organism evidence="6 7">
    <name type="scientific">Protea cynaroides</name>
    <dbReference type="NCBI Taxonomy" id="273540"/>
    <lineage>
        <taxon>Eukaryota</taxon>
        <taxon>Viridiplantae</taxon>
        <taxon>Streptophyta</taxon>
        <taxon>Embryophyta</taxon>
        <taxon>Tracheophyta</taxon>
        <taxon>Spermatophyta</taxon>
        <taxon>Magnoliopsida</taxon>
        <taxon>Proteales</taxon>
        <taxon>Proteaceae</taxon>
        <taxon>Protea</taxon>
    </lineage>
</organism>
<dbReference type="PANTHER" id="PTHR14440">
    <property type="entry name" value="DNA-DIRECTED RNA POLYMERASE I SUBUNIT RPA49"/>
    <property type="match status" value="1"/>
</dbReference>
<evidence type="ECO:0000313" key="7">
    <source>
        <dbReference type="Proteomes" id="UP001141806"/>
    </source>
</evidence>
<dbReference type="Proteomes" id="UP001141806">
    <property type="component" value="Unassembled WGS sequence"/>
</dbReference>
<dbReference type="GO" id="GO:0003677">
    <property type="term" value="F:DNA binding"/>
    <property type="evidence" value="ECO:0007669"/>
    <property type="project" value="InterPro"/>
</dbReference>
<evidence type="ECO:0000256" key="4">
    <source>
        <dbReference type="ARBA" id="ARBA00023163"/>
    </source>
</evidence>
<dbReference type="InterPro" id="IPR009668">
    <property type="entry name" value="RNA_pol-assoc_fac_A49-like"/>
</dbReference>
<protein>
    <submittedName>
        <fullName evidence="6">Uncharacterized protein</fullName>
    </submittedName>
</protein>
<evidence type="ECO:0000313" key="6">
    <source>
        <dbReference type="EMBL" id="KAJ4962851.1"/>
    </source>
</evidence>
<evidence type="ECO:0000256" key="5">
    <source>
        <dbReference type="ARBA" id="ARBA00023242"/>
    </source>
</evidence>
<keyword evidence="3" id="KW-0240">DNA-directed RNA polymerase</keyword>